<proteinExistence type="predicted"/>
<name>G0A6D7_METMM</name>
<dbReference type="AlphaFoldDB" id="G0A6D7"/>
<dbReference type="STRING" id="857087.Metme_3394"/>
<dbReference type="EMBL" id="CP002738">
    <property type="protein sequence ID" value="AEG01765.1"/>
    <property type="molecule type" value="Genomic_DNA"/>
</dbReference>
<dbReference type="Pfam" id="PF07690">
    <property type="entry name" value="MFS_1"/>
    <property type="match status" value="2"/>
</dbReference>
<dbReference type="eggNOG" id="COG0477">
    <property type="taxonomic scope" value="Bacteria"/>
</dbReference>
<keyword evidence="3 4" id="KW-0472">Membrane</keyword>
<evidence type="ECO:0000256" key="3">
    <source>
        <dbReference type="ARBA" id="ARBA00023136"/>
    </source>
</evidence>
<feature type="transmembrane region" description="Helical" evidence="4">
    <location>
        <begin position="137"/>
        <end position="155"/>
    </location>
</feature>
<dbReference type="Proteomes" id="UP000008888">
    <property type="component" value="Chromosome"/>
</dbReference>
<feature type="domain" description="Major facilitator superfamily (MFS) profile" evidence="5">
    <location>
        <begin position="1"/>
        <end position="382"/>
    </location>
</feature>
<feature type="transmembrane region" description="Helical" evidence="4">
    <location>
        <begin position="40"/>
        <end position="62"/>
    </location>
</feature>
<dbReference type="GO" id="GO:0022857">
    <property type="term" value="F:transmembrane transporter activity"/>
    <property type="evidence" value="ECO:0007669"/>
    <property type="project" value="InterPro"/>
</dbReference>
<dbReference type="InterPro" id="IPR011701">
    <property type="entry name" value="MFS"/>
</dbReference>
<protein>
    <submittedName>
        <fullName evidence="6">Major facilitator superfamily MFS_1</fullName>
    </submittedName>
</protein>
<sequence length="382" mass="40559">MNTRYIIAATLAGHFAAAFAALGMPPFYDRILRVALHSDAVYLAGWFFVIPTLLAAFTNPWWGTLADQFGKKRLLLRAHLGLAISFWLTSLAHNVWQFGLALTLQGLLGGTFAASNAYLATVVSGDRLTRQLTLMQGSARAALFLGPALMGLLALNTEPLLLYRYLAIFPLLSALLVSRLPANEPLKARDLTCAASASNAEGIAPFRMYGLQFAFVFATVVTFPYFVPYAEQTLAGLPQAAPGLLFGLPHLIYLLCALPMSRYLGRQHLLATLIVSQSLLIAALLGQACSHEAVAMVGWRVVMGAAMTAAYISLHGLVAAITDAGNAGQRFGSLEASTKWGAVAAGLAAGVAAARWGLHAPFLIGAAALAFASIQALLLMTR</sequence>
<gene>
    <name evidence="6" type="ordered locus">Metme_3394</name>
</gene>
<keyword evidence="7" id="KW-1185">Reference proteome</keyword>
<feature type="transmembrane region" description="Helical" evidence="4">
    <location>
        <begin position="208"/>
        <end position="227"/>
    </location>
</feature>
<reference evidence="7" key="3">
    <citation type="submission" date="2011-05" db="EMBL/GenBank/DDBJ databases">
        <title>Complete sequence of Methylomonas methanica MC09.</title>
        <authorList>
            <consortium name="US DOE Joint Genome Institute"/>
            <person name="Lucas S."/>
            <person name="Han J."/>
            <person name="Lapidus A."/>
            <person name="Cheng J.-F."/>
            <person name="Goodwin L."/>
            <person name="Pitluck S."/>
            <person name="Peters L."/>
            <person name="Mikhailova N."/>
            <person name="Teshima H."/>
            <person name="Han C."/>
            <person name="Tapia R."/>
            <person name="Land M."/>
            <person name="Hauser L."/>
            <person name="Kyrpides N."/>
            <person name="Ivanova N."/>
            <person name="Pagani I."/>
            <person name="Stein L."/>
            <person name="Woyke T."/>
        </authorList>
    </citation>
    <scope>NUCLEOTIDE SEQUENCE [LARGE SCALE GENOMIC DNA]</scope>
    <source>
        <strain evidence="7">MC09</strain>
    </source>
</reference>
<feature type="transmembrane region" description="Helical" evidence="4">
    <location>
        <begin position="340"/>
        <end position="356"/>
    </location>
</feature>
<feature type="transmembrane region" description="Helical" evidence="4">
    <location>
        <begin position="102"/>
        <end position="125"/>
    </location>
</feature>
<evidence type="ECO:0000313" key="6">
    <source>
        <dbReference type="EMBL" id="AEG01765.1"/>
    </source>
</evidence>
<dbReference type="PANTHER" id="PTHR23546:SF1">
    <property type="entry name" value="MEMBRANE PROTEIN"/>
    <property type="match status" value="1"/>
</dbReference>
<dbReference type="InterPro" id="IPR036259">
    <property type="entry name" value="MFS_trans_sf"/>
</dbReference>
<feature type="transmembrane region" description="Helical" evidence="4">
    <location>
        <begin position="297"/>
        <end position="319"/>
    </location>
</feature>
<evidence type="ECO:0000256" key="1">
    <source>
        <dbReference type="ARBA" id="ARBA00022692"/>
    </source>
</evidence>
<evidence type="ECO:0000256" key="4">
    <source>
        <dbReference type="SAM" id="Phobius"/>
    </source>
</evidence>
<feature type="transmembrane region" description="Helical" evidence="4">
    <location>
        <begin position="239"/>
        <end position="256"/>
    </location>
</feature>
<dbReference type="InterPro" id="IPR020846">
    <property type="entry name" value="MFS_dom"/>
</dbReference>
<accession>G0A6D7</accession>
<feature type="transmembrane region" description="Helical" evidence="4">
    <location>
        <begin position="362"/>
        <end position="380"/>
    </location>
</feature>
<dbReference type="Gene3D" id="1.20.1250.20">
    <property type="entry name" value="MFS general substrate transporter like domains"/>
    <property type="match status" value="2"/>
</dbReference>
<evidence type="ECO:0000259" key="5">
    <source>
        <dbReference type="PROSITE" id="PS50850"/>
    </source>
</evidence>
<evidence type="ECO:0000313" key="7">
    <source>
        <dbReference type="Proteomes" id="UP000008888"/>
    </source>
</evidence>
<keyword evidence="2 4" id="KW-1133">Transmembrane helix</keyword>
<feature type="transmembrane region" description="Helical" evidence="4">
    <location>
        <begin position="268"/>
        <end position="285"/>
    </location>
</feature>
<dbReference type="OrthoDB" id="65739at2"/>
<reference evidence="6 7" key="1">
    <citation type="journal article" date="2011" name="J. Bacteriol.">
        <title>Complete Genome Sequence of the Aerobic Marine Methanotroph Methylomonas methanica MC09.</title>
        <authorList>
            <person name="Boden R."/>
            <person name="Cunliffe M."/>
            <person name="Scanlan J."/>
            <person name="Moussard H."/>
            <person name="Kits K.D."/>
            <person name="Klotz M.G."/>
            <person name="Jetten M.S."/>
            <person name="Vuilleumier S."/>
            <person name="Han J."/>
            <person name="Peters L."/>
            <person name="Mikhailova N."/>
            <person name="Teshima H."/>
            <person name="Tapia R."/>
            <person name="Kyrpides N."/>
            <person name="Ivanova N."/>
            <person name="Pagani I."/>
            <person name="Cheng J.F."/>
            <person name="Goodwin L."/>
            <person name="Han C."/>
            <person name="Hauser L."/>
            <person name="Land M.L."/>
            <person name="Lapidus A."/>
            <person name="Lucas S."/>
            <person name="Pitluck S."/>
            <person name="Woyke T."/>
            <person name="Stein L."/>
            <person name="Murrell J.C."/>
        </authorList>
    </citation>
    <scope>NUCLEOTIDE SEQUENCE [LARGE SCALE GENOMIC DNA]</scope>
    <source>
        <strain evidence="6 7">MC09</strain>
    </source>
</reference>
<dbReference type="HOGENOM" id="CLU_001265_57_4_6"/>
<feature type="transmembrane region" description="Helical" evidence="4">
    <location>
        <begin position="7"/>
        <end position="28"/>
    </location>
</feature>
<dbReference type="SUPFAM" id="SSF103473">
    <property type="entry name" value="MFS general substrate transporter"/>
    <property type="match status" value="1"/>
</dbReference>
<dbReference type="PANTHER" id="PTHR23546">
    <property type="entry name" value="TRANSPORT PROTEIN"/>
    <property type="match status" value="1"/>
</dbReference>
<evidence type="ECO:0000256" key="2">
    <source>
        <dbReference type="ARBA" id="ARBA00022989"/>
    </source>
</evidence>
<dbReference type="RefSeq" id="WP_013819992.1">
    <property type="nucleotide sequence ID" value="NC_015572.1"/>
</dbReference>
<feature type="transmembrane region" description="Helical" evidence="4">
    <location>
        <begin position="161"/>
        <end position="180"/>
    </location>
</feature>
<dbReference type="PROSITE" id="PS50850">
    <property type="entry name" value="MFS"/>
    <property type="match status" value="1"/>
</dbReference>
<keyword evidence="1 4" id="KW-0812">Transmembrane</keyword>
<feature type="transmembrane region" description="Helical" evidence="4">
    <location>
        <begin position="74"/>
        <end position="96"/>
    </location>
</feature>
<organism evidence="6 7">
    <name type="scientific">Methylomonas methanica (strain DSM 25384 / MC09)</name>
    <dbReference type="NCBI Taxonomy" id="857087"/>
    <lineage>
        <taxon>Bacteria</taxon>
        <taxon>Pseudomonadati</taxon>
        <taxon>Pseudomonadota</taxon>
        <taxon>Gammaproteobacteria</taxon>
        <taxon>Methylococcales</taxon>
        <taxon>Methylococcaceae</taxon>
        <taxon>Methylomonas</taxon>
    </lineage>
</organism>
<reference key="2">
    <citation type="submission" date="2011-05" db="EMBL/GenBank/DDBJ databases">
        <title>Complete genome sequence of the aerobic marine methanotroph Methylomonas methanica MC09.</title>
        <authorList>
            <person name="Boden R."/>
            <person name="Cunliffe M."/>
            <person name="Scanlan J."/>
            <person name="Moussard H."/>
            <person name="Kits K.D."/>
            <person name="Klotz M."/>
            <person name="Jetten M."/>
            <person name="Vuilleumier S."/>
            <person name="Han J."/>
            <person name="Peters L."/>
            <person name="Mikhailova N."/>
            <person name="Teshima H."/>
            <person name="Tapia R."/>
            <person name="Kyrpides N."/>
            <person name="Ivanova N."/>
            <person name="Pagani I."/>
            <person name="Cheng J.-F."/>
            <person name="Goodwin L."/>
            <person name="Han C."/>
            <person name="Hauser L."/>
            <person name="Land M."/>
            <person name="Lapidus A."/>
            <person name="Lucas S."/>
            <person name="Pitluck S."/>
            <person name="Woyke T."/>
            <person name="Stein L.Y."/>
            <person name="Murrell C."/>
        </authorList>
    </citation>
    <scope>NUCLEOTIDE SEQUENCE</scope>
    <source>
        <strain>MC09</strain>
    </source>
</reference>
<dbReference type="KEGG" id="mmt:Metme_3394"/>